<evidence type="ECO:0000313" key="3">
    <source>
        <dbReference type="Proteomes" id="UP000197138"/>
    </source>
</evidence>
<comment type="caution">
    <text evidence="2">The sequence shown here is derived from an EMBL/GenBank/DDBJ whole genome shotgun (WGS) entry which is preliminary data.</text>
</comment>
<proteinExistence type="predicted"/>
<gene>
    <name evidence="2" type="ORF">CDL15_Pgr012918</name>
</gene>
<feature type="region of interest" description="Disordered" evidence="1">
    <location>
        <begin position="79"/>
        <end position="109"/>
    </location>
</feature>
<dbReference type="Proteomes" id="UP000197138">
    <property type="component" value="Unassembled WGS sequence"/>
</dbReference>
<evidence type="ECO:0000313" key="2">
    <source>
        <dbReference type="EMBL" id="OWM83437.1"/>
    </source>
</evidence>
<protein>
    <submittedName>
        <fullName evidence="2">Uncharacterized protein</fullName>
    </submittedName>
</protein>
<sequence length="109" mass="11531">MRVEFGRVNEDHTQLELKRGFIGDEGEVDNENVEGGRDGDEGCVTFEEGEAGPEAKSKGVGEVEGLIEGEASVDVFRSIDDESGGDRDGGAEKGDDVVGDGEGLMIGRR</sequence>
<dbReference type="EMBL" id="MTKT01001932">
    <property type="protein sequence ID" value="OWM83437.1"/>
    <property type="molecule type" value="Genomic_DNA"/>
</dbReference>
<dbReference type="AlphaFoldDB" id="A0A218XEQ5"/>
<reference evidence="3" key="1">
    <citation type="journal article" date="2017" name="Plant J.">
        <title>The pomegranate (Punica granatum L.) genome and the genomics of punicalagin biosynthesis.</title>
        <authorList>
            <person name="Qin G."/>
            <person name="Xu C."/>
            <person name="Ming R."/>
            <person name="Tang H."/>
            <person name="Guyot R."/>
            <person name="Kramer E.M."/>
            <person name="Hu Y."/>
            <person name="Yi X."/>
            <person name="Qi Y."/>
            <person name="Xu X."/>
            <person name="Gao Z."/>
            <person name="Pan H."/>
            <person name="Jian J."/>
            <person name="Tian Y."/>
            <person name="Yue Z."/>
            <person name="Xu Y."/>
        </authorList>
    </citation>
    <scope>NUCLEOTIDE SEQUENCE [LARGE SCALE GENOMIC DNA]</scope>
    <source>
        <strain evidence="3">cv. Dabenzi</strain>
    </source>
</reference>
<feature type="compositionally biased region" description="Gly residues" evidence="1">
    <location>
        <begin position="100"/>
        <end position="109"/>
    </location>
</feature>
<organism evidence="2 3">
    <name type="scientific">Punica granatum</name>
    <name type="common">Pomegranate</name>
    <dbReference type="NCBI Taxonomy" id="22663"/>
    <lineage>
        <taxon>Eukaryota</taxon>
        <taxon>Viridiplantae</taxon>
        <taxon>Streptophyta</taxon>
        <taxon>Embryophyta</taxon>
        <taxon>Tracheophyta</taxon>
        <taxon>Spermatophyta</taxon>
        <taxon>Magnoliopsida</taxon>
        <taxon>eudicotyledons</taxon>
        <taxon>Gunneridae</taxon>
        <taxon>Pentapetalae</taxon>
        <taxon>rosids</taxon>
        <taxon>malvids</taxon>
        <taxon>Myrtales</taxon>
        <taxon>Lythraceae</taxon>
        <taxon>Punica</taxon>
    </lineage>
</organism>
<evidence type="ECO:0000256" key="1">
    <source>
        <dbReference type="SAM" id="MobiDB-lite"/>
    </source>
</evidence>
<name>A0A218XEQ5_PUNGR</name>
<feature type="compositionally biased region" description="Basic and acidic residues" evidence="1">
    <location>
        <begin position="79"/>
        <end position="96"/>
    </location>
</feature>
<accession>A0A218XEQ5</accession>